<evidence type="ECO:0000256" key="2">
    <source>
        <dbReference type="SAM" id="Phobius"/>
    </source>
</evidence>
<feature type="transmembrane region" description="Helical" evidence="2">
    <location>
        <begin position="238"/>
        <end position="257"/>
    </location>
</feature>
<dbReference type="InterPro" id="IPR045339">
    <property type="entry name" value="DUF6534"/>
</dbReference>
<dbReference type="AlphaFoldDB" id="A0AAD6VPU3"/>
<evidence type="ECO:0000313" key="4">
    <source>
        <dbReference type="EMBL" id="KAJ7216321.1"/>
    </source>
</evidence>
<proteinExistence type="predicted"/>
<feature type="region of interest" description="Disordered" evidence="1">
    <location>
        <begin position="321"/>
        <end position="354"/>
    </location>
</feature>
<dbReference type="EMBL" id="JARJCW010000015">
    <property type="protein sequence ID" value="KAJ7216321.1"/>
    <property type="molecule type" value="Genomic_DNA"/>
</dbReference>
<dbReference type="PANTHER" id="PTHR40465">
    <property type="entry name" value="CHROMOSOME 1, WHOLE GENOME SHOTGUN SEQUENCE"/>
    <property type="match status" value="1"/>
</dbReference>
<organism evidence="4 5">
    <name type="scientific">Mycena pura</name>
    <dbReference type="NCBI Taxonomy" id="153505"/>
    <lineage>
        <taxon>Eukaryota</taxon>
        <taxon>Fungi</taxon>
        <taxon>Dikarya</taxon>
        <taxon>Basidiomycota</taxon>
        <taxon>Agaricomycotina</taxon>
        <taxon>Agaricomycetes</taxon>
        <taxon>Agaricomycetidae</taxon>
        <taxon>Agaricales</taxon>
        <taxon>Marasmiineae</taxon>
        <taxon>Mycenaceae</taxon>
        <taxon>Mycena</taxon>
    </lineage>
</organism>
<feature type="domain" description="DUF6534" evidence="3">
    <location>
        <begin position="174"/>
        <end position="261"/>
    </location>
</feature>
<gene>
    <name evidence="4" type="ORF">GGX14DRAFT_441161</name>
</gene>
<feature type="transmembrane region" description="Helical" evidence="2">
    <location>
        <begin position="167"/>
        <end position="189"/>
    </location>
</feature>
<dbReference type="Pfam" id="PF20152">
    <property type="entry name" value="DUF6534"/>
    <property type="match status" value="1"/>
</dbReference>
<name>A0AAD6VPU3_9AGAR</name>
<accession>A0AAD6VPU3</accession>
<feature type="transmembrane region" description="Helical" evidence="2">
    <location>
        <begin position="127"/>
        <end position="147"/>
    </location>
</feature>
<evidence type="ECO:0000313" key="5">
    <source>
        <dbReference type="Proteomes" id="UP001219525"/>
    </source>
</evidence>
<feature type="transmembrane region" description="Helical" evidence="2">
    <location>
        <begin position="210"/>
        <end position="232"/>
    </location>
</feature>
<evidence type="ECO:0000256" key="1">
    <source>
        <dbReference type="SAM" id="MobiDB-lite"/>
    </source>
</evidence>
<comment type="caution">
    <text evidence="4">The sequence shown here is derived from an EMBL/GenBank/DDBJ whole genome shotgun (WGS) entry which is preliminary data.</text>
</comment>
<feature type="transmembrane region" description="Helical" evidence="2">
    <location>
        <begin position="16"/>
        <end position="44"/>
    </location>
</feature>
<evidence type="ECO:0000259" key="3">
    <source>
        <dbReference type="Pfam" id="PF20152"/>
    </source>
</evidence>
<reference evidence="4" key="1">
    <citation type="submission" date="2023-03" db="EMBL/GenBank/DDBJ databases">
        <title>Massive genome expansion in bonnet fungi (Mycena s.s.) driven by repeated elements and novel gene families across ecological guilds.</title>
        <authorList>
            <consortium name="Lawrence Berkeley National Laboratory"/>
            <person name="Harder C.B."/>
            <person name="Miyauchi S."/>
            <person name="Viragh M."/>
            <person name="Kuo A."/>
            <person name="Thoen E."/>
            <person name="Andreopoulos B."/>
            <person name="Lu D."/>
            <person name="Skrede I."/>
            <person name="Drula E."/>
            <person name="Henrissat B."/>
            <person name="Morin E."/>
            <person name="Kohler A."/>
            <person name="Barry K."/>
            <person name="LaButti K."/>
            <person name="Morin E."/>
            <person name="Salamov A."/>
            <person name="Lipzen A."/>
            <person name="Mereny Z."/>
            <person name="Hegedus B."/>
            <person name="Baldrian P."/>
            <person name="Stursova M."/>
            <person name="Weitz H."/>
            <person name="Taylor A."/>
            <person name="Grigoriev I.V."/>
            <person name="Nagy L.G."/>
            <person name="Martin F."/>
            <person name="Kauserud H."/>
        </authorList>
    </citation>
    <scope>NUCLEOTIDE SEQUENCE</scope>
    <source>
        <strain evidence="4">9144</strain>
    </source>
</reference>
<dbReference type="PANTHER" id="PTHR40465:SF1">
    <property type="entry name" value="DUF6534 DOMAIN-CONTAINING PROTEIN"/>
    <property type="match status" value="1"/>
</dbReference>
<dbReference type="Proteomes" id="UP001219525">
    <property type="component" value="Unassembled WGS sequence"/>
</dbReference>
<keyword evidence="2" id="KW-0812">Transmembrane</keyword>
<keyword evidence="2" id="KW-0472">Membrane</keyword>
<protein>
    <recommendedName>
        <fullName evidence="3">DUF6534 domain-containing protein</fullName>
    </recommendedName>
</protein>
<sequence>MASAPPSVDLNLQSSYGLLLIGCFLSSAVWGVTVVQTILYSFMYTKDPLKLRLLVRHHHGMAIDTANQVLVLKSVWPALILHWGQVEILAKSEGTLYVHHVWVAAIVGLGVQSYYVWRIYVLSRRRLIFPCLLMILVAWQITYYFLVFGKVTVSAGKQSEQLTAVAISLRASGAGVDVLIAAAMVYLLLRPRNRHMFDRTQTLVYRLLVLSVNTGAWTAVLAIFDFVCIWAFPTFFTFTVFELPICSLYLSTLLVNLNARKFLTDVDGTVNLSDISISGNSGRQLPAIHFAQRPPPSTERTRAHVHTTISGPFQHDYDDAADKMPPSLTSDQDMHATDLGIPMNTGKGPDPDAV</sequence>
<keyword evidence="5" id="KW-1185">Reference proteome</keyword>
<keyword evidence="2" id="KW-1133">Transmembrane helix</keyword>
<feature type="transmembrane region" description="Helical" evidence="2">
    <location>
        <begin position="96"/>
        <end position="115"/>
    </location>
</feature>